<keyword evidence="3" id="KW-1185">Reference proteome</keyword>
<evidence type="ECO:0000313" key="3">
    <source>
        <dbReference type="Proteomes" id="UP000800097"/>
    </source>
</evidence>
<protein>
    <submittedName>
        <fullName evidence="2">Uncharacterized protein</fullName>
    </submittedName>
</protein>
<dbReference type="Proteomes" id="UP000800097">
    <property type="component" value="Unassembled WGS sequence"/>
</dbReference>
<organism evidence="2 3">
    <name type="scientific">Westerdykella ornata</name>
    <dbReference type="NCBI Taxonomy" id="318751"/>
    <lineage>
        <taxon>Eukaryota</taxon>
        <taxon>Fungi</taxon>
        <taxon>Dikarya</taxon>
        <taxon>Ascomycota</taxon>
        <taxon>Pezizomycotina</taxon>
        <taxon>Dothideomycetes</taxon>
        <taxon>Pleosporomycetidae</taxon>
        <taxon>Pleosporales</taxon>
        <taxon>Sporormiaceae</taxon>
        <taxon>Westerdykella</taxon>
    </lineage>
</organism>
<dbReference type="AlphaFoldDB" id="A0A6A6JLJ7"/>
<feature type="signal peptide" evidence="1">
    <location>
        <begin position="1"/>
        <end position="24"/>
    </location>
</feature>
<feature type="chain" id="PRO_5025413647" evidence="1">
    <location>
        <begin position="25"/>
        <end position="133"/>
    </location>
</feature>
<proteinExistence type="predicted"/>
<dbReference type="EMBL" id="ML986493">
    <property type="protein sequence ID" value="KAF2276526.1"/>
    <property type="molecule type" value="Genomic_DNA"/>
</dbReference>
<reference evidence="2" key="1">
    <citation type="journal article" date="2020" name="Stud. Mycol.">
        <title>101 Dothideomycetes genomes: a test case for predicting lifestyles and emergence of pathogens.</title>
        <authorList>
            <person name="Haridas S."/>
            <person name="Albert R."/>
            <person name="Binder M."/>
            <person name="Bloem J."/>
            <person name="Labutti K."/>
            <person name="Salamov A."/>
            <person name="Andreopoulos B."/>
            <person name="Baker S."/>
            <person name="Barry K."/>
            <person name="Bills G."/>
            <person name="Bluhm B."/>
            <person name="Cannon C."/>
            <person name="Castanera R."/>
            <person name="Culley D."/>
            <person name="Daum C."/>
            <person name="Ezra D."/>
            <person name="Gonzalez J."/>
            <person name="Henrissat B."/>
            <person name="Kuo A."/>
            <person name="Liang C."/>
            <person name="Lipzen A."/>
            <person name="Lutzoni F."/>
            <person name="Magnuson J."/>
            <person name="Mondo S."/>
            <person name="Nolan M."/>
            <person name="Ohm R."/>
            <person name="Pangilinan J."/>
            <person name="Park H.-J."/>
            <person name="Ramirez L."/>
            <person name="Alfaro M."/>
            <person name="Sun H."/>
            <person name="Tritt A."/>
            <person name="Yoshinaga Y."/>
            <person name="Zwiers L.-H."/>
            <person name="Turgeon B."/>
            <person name="Goodwin S."/>
            <person name="Spatafora J."/>
            <person name="Crous P."/>
            <person name="Grigoriev I."/>
        </authorList>
    </citation>
    <scope>NUCLEOTIDE SEQUENCE</scope>
    <source>
        <strain evidence="2">CBS 379.55</strain>
    </source>
</reference>
<accession>A0A6A6JLJ7</accession>
<keyword evidence="1" id="KW-0732">Signal</keyword>
<evidence type="ECO:0000313" key="2">
    <source>
        <dbReference type="EMBL" id="KAF2276526.1"/>
    </source>
</evidence>
<name>A0A6A6JLJ7_WESOR</name>
<dbReference type="GeneID" id="54552933"/>
<evidence type="ECO:0000256" key="1">
    <source>
        <dbReference type="SAM" id="SignalP"/>
    </source>
</evidence>
<gene>
    <name evidence="2" type="ORF">EI97DRAFT_442455</name>
</gene>
<sequence>MSTALILLGLSVAALRNATTRTLANHLSDLCYRASYDTYNANAYRQRIKEDLCTAAQNRPSSTWASFFSDLLRRLTGGRVNVYSVDELLACAIRYPTFSPVVYTIADILYPGWNTPTQDRYSAVWVSWTSYTF</sequence>
<dbReference type="RefSeq" id="XP_033654065.1">
    <property type="nucleotide sequence ID" value="XM_033799758.1"/>
</dbReference>